<gene>
    <name evidence="7" type="ORF">ACEWY4_022051</name>
</gene>
<comment type="caution">
    <text evidence="7">The sequence shown here is derived from an EMBL/GenBank/DDBJ whole genome shotgun (WGS) entry which is preliminary data.</text>
</comment>
<organism evidence="7 8">
    <name type="scientific">Coilia grayii</name>
    <name type="common">Gray's grenadier anchovy</name>
    <dbReference type="NCBI Taxonomy" id="363190"/>
    <lineage>
        <taxon>Eukaryota</taxon>
        <taxon>Metazoa</taxon>
        <taxon>Chordata</taxon>
        <taxon>Craniata</taxon>
        <taxon>Vertebrata</taxon>
        <taxon>Euteleostomi</taxon>
        <taxon>Actinopterygii</taxon>
        <taxon>Neopterygii</taxon>
        <taxon>Teleostei</taxon>
        <taxon>Clupei</taxon>
        <taxon>Clupeiformes</taxon>
        <taxon>Clupeoidei</taxon>
        <taxon>Engraulidae</taxon>
        <taxon>Coilinae</taxon>
        <taxon>Coilia</taxon>
    </lineage>
</organism>
<evidence type="ECO:0000313" key="8">
    <source>
        <dbReference type="Proteomes" id="UP001591681"/>
    </source>
</evidence>
<dbReference type="Pfam" id="PF04548">
    <property type="entry name" value="AIG1"/>
    <property type="match status" value="3"/>
</dbReference>
<evidence type="ECO:0000256" key="5">
    <source>
        <dbReference type="SAM" id="MobiDB-lite"/>
    </source>
</evidence>
<keyword evidence="8" id="KW-1185">Reference proteome</keyword>
<proteinExistence type="inferred from homology"/>
<keyword evidence="3" id="KW-0342">GTP-binding</keyword>
<dbReference type="PANTHER" id="PTHR10903">
    <property type="entry name" value="GTPASE, IMAP FAMILY MEMBER-RELATED"/>
    <property type="match status" value="1"/>
</dbReference>
<name>A0ABD1J8E2_9TELE</name>
<evidence type="ECO:0000313" key="7">
    <source>
        <dbReference type="EMBL" id="KAL2082233.1"/>
    </source>
</evidence>
<feature type="region of interest" description="Disordered" evidence="5">
    <location>
        <begin position="638"/>
        <end position="676"/>
    </location>
</feature>
<feature type="domain" description="AIG1-type G" evidence="6">
    <location>
        <begin position="178"/>
        <end position="290"/>
    </location>
</feature>
<feature type="domain" description="AIG1-type G" evidence="6">
    <location>
        <begin position="383"/>
        <end position="434"/>
    </location>
</feature>
<evidence type="ECO:0000256" key="3">
    <source>
        <dbReference type="ARBA" id="ARBA00023134"/>
    </source>
</evidence>
<keyword evidence="4" id="KW-0175">Coiled coil</keyword>
<dbReference type="InterPro" id="IPR045058">
    <property type="entry name" value="GIMA/IAN/Toc"/>
</dbReference>
<dbReference type="EMBL" id="JBHFQA010000019">
    <property type="protein sequence ID" value="KAL2082233.1"/>
    <property type="molecule type" value="Genomic_DNA"/>
</dbReference>
<feature type="domain" description="AIG1-type G" evidence="6">
    <location>
        <begin position="7"/>
        <end position="129"/>
    </location>
</feature>
<feature type="coiled-coil region" evidence="4">
    <location>
        <begin position="482"/>
        <end position="594"/>
    </location>
</feature>
<protein>
    <recommendedName>
        <fullName evidence="6">AIG1-type G domain-containing protein</fullName>
    </recommendedName>
</protein>
<dbReference type="InterPro" id="IPR006703">
    <property type="entry name" value="G_AIG1"/>
</dbReference>
<sequence length="794" mass="90583">MKKNEIGNFILRRDVFEVRNSSSHERNHTTAFTGYVLDRRISVVITAELFSADFSAYVLKQRVKECMTLCAPGPHALVLLINHHDFDEKVRQRMEAIVNFFSENAFQHSIVFLYNNQRDGNKEIKEIITACGGRAYQYSRHDQTGALKVIEEMILGNGWRCLCNDGESPSAVPFQKLSLVLCGSDAALKSSAADLILGLEESTELSPQPISACVKREAQVCGRHINLLLLPALEKTQLSEEEKMKQMLHILHLCDPGVHAFLLVLPHGPLADEDNIELKSIQQMEAEKFLLKLHTAGSQQQTEGTDTSQRTAQAIAETGARRLHIMGHSQDVEPLLNEVEKMKSENGLYTAEMYLIALVEKLAQTNKQLTSSNQGIKENTENLRIVLLGKTGQGKSATGNTILGKEVFKEFFSFKSVTTVCQKKTALVNGRDVNNLLRNCGRRYHVINNKDKSNKRQVTELLGKIDSMVRVNGGTSYTNEMFQKTEETLKQQQERILKEREEEIKKEKEELQRKHEAQMDRLKNEMDEVRGRQDEERQKREEEFKIKEQDMKRAMEKLEKKERKKMEKQLRVQREQFEEQKQKEAKVNEERENRNIEFLKDMHERDKALLKRETEMAARKQAEKEFNEELDRKVKEAKTQGHDEGYREGHNEGHQKGKVEGNREGHKKGKWEGPRREGTANVEIDHFSSLVLADFLESFWETCAGTAGLSVRWRGGLCRTCTDTKLCSGTFLTNPAVTEELEDSRRETWPTPHRPGTPQRAGLPTSSVTSSNADQPARRELEHGVGGAPGMQEF</sequence>
<evidence type="ECO:0000256" key="4">
    <source>
        <dbReference type="SAM" id="Coils"/>
    </source>
</evidence>
<dbReference type="SUPFAM" id="SSF52540">
    <property type="entry name" value="P-loop containing nucleoside triphosphate hydrolases"/>
    <property type="match status" value="1"/>
</dbReference>
<evidence type="ECO:0000256" key="2">
    <source>
        <dbReference type="ARBA" id="ARBA00022741"/>
    </source>
</evidence>
<evidence type="ECO:0000256" key="1">
    <source>
        <dbReference type="ARBA" id="ARBA00008535"/>
    </source>
</evidence>
<evidence type="ECO:0000259" key="6">
    <source>
        <dbReference type="Pfam" id="PF04548"/>
    </source>
</evidence>
<dbReference type="AlphaFoldDB" id="A0ABD1J8E2"/>
<keyword evidence="2" id="KW-0547">Nucleotide-binding</keyword>
<reference evidence="7 8" key="1">
    <citation type="submission" date="2024-09" db="EMBL/GenBank/DDBJ databases">
        <title>A chromosome-level genome assembly of Gray's grenadier anchovy, Coilia grayii.</title>
        <authorList>
            <person name="Fu Z."/>
        </authorList>
    </citation>
    <scope>NUCLEOTIDE SEQUENCE [LARGE SCALE GENOMIC DNA]</scope>
    <source>
        <strain evidence="7">G4</strain>
        <tissue evidence="7">Muscle</tissue>
    </source>
</reference>
<dbReference type="PANTHER" id="PTHR10903:SF170">
    <property type="entry name" value="GTPASE IMAP FAMILY MEMBER 7"/>
    <property type="match status" value="1"/>
</dbReference>
<feature type="compositionally biased region" description="Polar residues" evidence="5">
    <location>
        <begin position="764"/>
        <end position="774"/>
    </location>
</feature>
<dbReference type="GO" id="GO:0005525">
    <property type="term" value="F:GTP binding"/>
    <property type="evidence" value="ECO:0007669"/>
    <property type="project" value="UniProtKB-KW"/>
</dbReference>
<dbReference type="InterPro" id="IPR027417">
    <property type="entry name" value="P-loop_NTPase"/>
</dbReference>
<feature type="compositionally biased region" description="Gly residues" evidence="5">
    <location>
        <begin position="784"/>
        <end position="794"/>
    </location>
</feature>
<feature type="region of interest" description="Disordered" evidence="5">
    <location>
        <begin position="738"/>
        <end position="794"/>
    </location>
</feature>
<dbReference type="Gene3D" id="3.40.50.300">
    <property type="entry name" value="P-loop containing nucleotide triphosphate hydrolases"/>
    <property type="match status" value="4"/>
</dbReference>
<dbReference type="Proteomes" id="UP001591681">
    <property type="component" value="Unassembled WGS sequence"/>
</dbReference>
<accession>A0ABD1J8E2</accession>
<comment type="similarity">
    <text evidence="1">Belongs to the TRAFAC class TrmE-Era-EngA-EngB-Septin-like GTPase superfamily. AIG1/Toc34/Toc159-like paraseptin GTPase family. IAN subfamily.</text>
</comment>